<evidence type="ECO:0000313" key="3">
    <source>
        <dbReference type="EMBL" id="KAF2449656.1"/>
    </source>
</evidence>
<feature type="region of interest" description="Disordered" evidence="1">
    <location>
        <begin position="60"/>
        <end position="166"/>
    </location>
</feature>
<feature type="chain" id="PRO_5040512911" evidence="2">
    <location>
        <begin position="26"/>
        <end position="341"/>
    </location>
</feature>
<name>A0A9P4PSM0_9PLEO</name>
<reference evidence="3" key="1">
    <citation type="journal article" date="2020" name="Stud. Mycol.">
        <title>101 Dothideomycetes genomes: a test case for predicting lifestyles and emergence of pathogens.</title>
        <authorList>
            <person name="Haridas S."/>
            <person name="Albert R."/>
            <person name="Binder M."/>
            <person name="Bloem J."/>
            <person name="Labutti K."/>
            <person name="Salamov A."/>
            <person name="Andreopoulos B."/>
            <person name="Baker S."/>
            <person name="Barry K."/>
            <person name="Bills G."/>
            <person name="Bluhm B."/>
            <person name="Cannon C."/>
            <person name="Castanera R."/>
            <person name="Culley D."/>
            <person name="Daum C."/>
            <person name="Ezra D."/>
            <person name="Gonzalez J."/>
            <person name="Henrissat B."/>
            <person name="Kuo A."/>
            <person name="Liang C."/>
            <person name="Lipzen A."/>
            <person name="Lutzoni F."/>
            <person name="Magnuson J."/>
            <person name="Mondo S."/>
            <person name="Nolan M."/>
            <person name="Ohm R."/>
            <person name="Pangilinan J."/>
            <person name="Park H.-J."/>
            <person name="Ramirez L."/>
            <person name="Alfaro M."/>
            <person name="Sun H."/>
            <person name="Tritt A."/>
            <person name="Yoshinaga Y."/>
            <person name="Zwiers L.-H."/>
            <person name="Turgeon B."/>
            <person name="Goodwin S."/>
            <person name="Spatafora J."/>
            <person name="Crous P."/>
            <person name="Grigoriev I."/>
        </authorList>
    </citation>
    <scope>NUCLEOTIDE SEQUENCE</scope>
    <source>
        <strain evidence="3">CBS 690.94</strain>
    </source>
</reference>
<evidence type="ECO:0000256" key="2">
    <source>
        <dbReference type="SAM" id="SignalP"/>
    </source>
</evidence>
<evidence type="ECO:0000256" key="1">
    <source>
        <dbReference type="SAM" id="MobiDB-lite"/>
    </source>
</evidence>
<proteinExistence type="predicted"/>
<comment type="caution">
    <text evidence="3">The sequence shown here is derived from an EMBL/GenBank/DDBJ whole genome shotgun (WGS) entry which is preliminary data.</text>
</comment>
<protein>
    <submittedName>
        <fullName evidence="3">Uncharacterized protein</fullName>
    </submittedName>
</protein>
<keyword evidence="2" id="KW-0732">Signal</keyword>
<sequence length="341" mass="38155">MRFNNFTLLLLGLLGLLAVSAPSRSNLGTNGVVKVIDIPQGDVGLTLKDIDLVTADAHDLEKRRGRSGGSRASTRPKKTRTKRPKKTRTKKKTKKPTKKKPTKKKTTKKPKNKRPTKPKKPTATKPTKPTKSAKPKCKKPKPCKGKNCKRVTPAAGGSCELQPTKEKEPTVNYKTALAAAKRAGVRHLSIGQSYLLVHRDSRTPATHKVLVMGKVKKDMQGRLDFEATGIDLEWDTDVKNDLLAKCTQLYGARCEHHKIEPYKCEYSIAKHKHGSYKFAGSAKPEFADPEVFKATAKDIIEKHKTYSYFYNNCQKHVGRVQNVVAMPKNEDPAYPDEWENF</sequence>
<gene>
    <name evidence="3" type="ORF">P171DRAFT_427831</name>
</gene>
<keyword evidence="4" id="KW-1185">Reference proteome</keyword>
<dbReference type="OrthoDB" id="3798451at2759"/>
<dbReference type="AlphaFoldDB" id="A0A9P4PSM0"/>
<evidence type="ECO:0000313" key="4">
    <source>
        <dbReference type="Proteomes" id="UP000799764"/>
    </source>
</evidence>
<feature type="compositionally biased region" description="Basic residues" evidence="1">
    <location>
        <begin position="131"/>
        <end position="149"/>
    </location>
</feature>
<dbReference type="Proteomes" id="UP000799764">
    <property type="component" value="Unassembled WGS sequence"/>
</dbReference>
<dbReference type="EMBL" id="MU001494">
    <property type="protein sequence ID" value="KAF2449656.1"/>
    <property type="molecule type" value="Genomic_DNA"/>
</dbReference>
<accession>A0A9P4PSM0</accession>
<organism evidence="3 4">
    <name type="scientific">Karstenula rhodostoma CBS 690.94</name>
    <dbReference type="NCBI Taxonomy" id="1392251"/>
    <lineage>
        <taxon>Eukaryota</taxon>
        <taxon>Fungi</taxon>
        <taxon>Dikarya</taxon>
        <taxon>Ascomycota</taxon>
        <taxon>Pezizomycotina</taxon>
        <taxon>Dothideomycetes</taxon>
        <taxon>Pleosporomycetidae</taxon>
        <taxon>Pleosporales</taxon>
        <taxon>Massarineae</taxon>
        <taxon>Didymosphaeriaceae</taxon>
        <taxon>Karstenula</taxon>
    </lineage>
</organism>
<feature type="signal peptide" evidence="2">
    <location>
        <begin position="1"/>
        <end position="25"/>
    </location>
</feature>
<feature type="compositionally biased region" description="Basic residues" evidence="1">
    <location>
        <begin position="74"/>
        <end position="122"/>
    </location>
</feature>